<evidence type="ECO:0000313" key="2">
    <source>
        <dbReference type="Proteomes" id="UP001230253"/>
    </source>
</evidence>
<accession>A0ABU0C7Y0</accession>
<reference evidence="1 2" key="1">
    <citation type="submission" date="2023-07" db="EMBL/GenBank/DDBJ databases">
        <title>Genomic Encyclopedia of Type Strains, Phase IV (KMG-IV): sequencing the most valuable type-strain genomes for metagenomic binning, comparative biology and taxonomic classification.</title>
        <authorList>
            <person name="Goeker M."/>
        </authorList>
    </citation>
    <scope>NUCLEOTIDE SEQUENCE [LARGE SCALE GENOMIC DNA]</scope>
    <source>
        <strain evidence="1 2">DSM 11549</strain>
    </source>
</reference>
<dbReference type="Proteomes" id="UP001230253">
    <property type="component" value="Unassembled WGS sequence"/>
</dbReference>
<evidence type="ECO:0000313" key="1">
    <source>
        <dbReference type="EMBL" id="MDQ0326624.1"/>
    </source>
</evidence>
<sequence>MPEYRVAQVCFSEGGKAYPVNSKYAVEPGQFVIVRVEGKFTPLQKAKVVSVDYWKGACKHSVVCRAERAEEYGSGPEGVATEEDLDRFLLGFMRMTKCAVVREMPQSQRQYEPHPRWDVAYYSERSFQSVRPDGYGTAGKLVIIGRGELCYRAPDDGQHIWMADGALLADKVGALPLPIRDGNVYRRAAENAEWPLAVDLRPADRSLADIKSVIGGNGYLSDDVYL</sequence>
<dbReference type="RefSeq" id="WP_307154784.1">
    <property type="nucleotide sequence ID" value="NZ_JAUSUK010000002.1"/>
</dbReference>
<name>A0ABU0C7Y0_9BRAD</name>
<dbReference type="EMBL" id="JAUSUK010000002">
    <property type="protein sequence ID" value="MDQ0326624.1"/>
    <property type="molecule type" value="Genomic_DNA"/>
</dbReference>
<gene>
    <name evidence="1" type="ORF">J2R99_002493</name>
</gene>
<protein>
    <submittedName>
        <fullName evidence="1">Uncharacterized protein</fullName>
    </submittedName>
</protein>
<organism evidence="1 2">
    <name type="scientific">Rhodopseudomonas julia</name>
    <dbReference type="NCBI Taxonomy" id="200617"/>
    <lineage>
        <taxon>Bacteria</taxon>
        <taxon>Pseudomonadati</taxon>
        <taxon>Pseudomonadota</taxon>
        <taxon>Alphaproteobacteria</taxon>
        <taxon>Hyphomicrobiales</taxon>
        <taxon>Nitrobacteraceae</taxon>
        <taxon>Rhodopseudomonas</taxon>
    </lineage>
</organism>
<proteinExistence type="predicted"/>
<keyword evidence="2" id="KW-1185">Reference proteome</keyword>
<comment type="caution">
    <text evidence="1">The sequence shown here is derived from an EMBL/GenBank/DDBJ whole genome shotgun (WGS) entry which is preliminary data.</text>
</comment>